<accession>A0A8S5LMP9</accession>
<proteinExistence type="predicted"/>
<protein>
    <submittedName>
        <fullName evidence="1">Uncharacterized protein</fullName>
    </submittedName>
</protein>
<organism evidence="1">
    <name type="scientific">Siphoviridae sp. ctbQZ1</name>
    <dbReference type="NCBI Taxonomy" id="2827581"/>
    <lineage>
        <taxon>Viruses</taxon>
        <taxon>Duplodnaviria</taxon>
        <taxon>Heunggongvirae</taxon>
        <taxon>Uroviricota</taxon>
        <taxon>Caudoviricetes</taxon>
    </lineage>
</organism>
<name>A0A8S5LMP9_9CAUD</name>
<dbReference type="EMBL" id="BK015881">
    <property type="protein sequence ID" value="DAD71341.1"/>
    <property type="molecule type" value="Genomic_DNA"/>
</dbReference>
<evidence type="ECO:0000313" key="1">
    <source>
        <dbReference type="EMBL" id="DAD71341.1"/>
    </source>
</evidence>
<sequence>MRKTGMHFAWRTTKNGDAIEELKKHNIAFEYNHFGELTADFYGIGIFEKVDFEHVQGDVFEICIA</sequence>
<reference evidence="1" key="1">
    <citation type="journal article" date="2021" name="Proc. Natl. Acad. Sci. U.S.A.">
        <title>A Catalog of Tens of Thousands of Viruses from Human Metagenomes Reveals Hidden Associations with Chronic Diseases.</title>
        <authorList>
            <person name="Tisza M.J."/>
            <person name="Buck C.B."/>
        </authorList>
    </citation>
    <scope>NUCLEOTIDE SEQUENCE</scope>
    <source>
        <strain evidence="1">CtbQZ1</strain>
    </source>
</reference>